<keyword evidence="4" id="KW-0072">Autophagy</keyword>
<evidence type="ECO:0000256" key="10">
    <source>
        <dbReference type="ARBA" id="ARBA00034306"/>
    </source>
</evidence>
<dbReference type="GeneTree" id="ENSGT00940000171971"/>
<comment type="subcellular location">
    <subcellularLocation>
        <location evidence="2">Cytoplasm</location>
        <location evidence="2">Cytosol</location>
    </subcellularLocation>
    <subcellularLocation>
        <location evidence="1">Cytoplasmic vesicle</location>
        <location evidence="1">Autophagosome</location>
    </subcellularLocation>
    <subcellularLocation>
        <location evidence="10">Nucleus</location>
        <location evidence="10">Nuclear body</location>
    </subcellularLocation>
</comment>
<keyword evidence="6" id="KW-0010">Activator</keyword>
<evidence type="ECO:0000256" key="5">
    <source>
        <dbReference type="ARBA" id="ARBA00023015"/>
    </source>
</evidence>
<reference evidence="11" key="2">
    <citation type="submission" date="2025-08" db="UniProtKB">
        <authorList>
            <consortium name="Ensembl"/>
        </authorList>
    </citation>
    <scope>IDENTIFICATION</scope>
</reference>
<dbReference type="GO" id="GO:0005776">
    <property type="term" value="C:autophagosome"/>
    <property type="evidence" value="ECO:0007669"/>
    <property type="project" value="UniProtKB-SubCell"/>
</dbReference>
<evidence type="ECO:0000256" key="1">
    <source>
        <dbReference type="ARBA" id="ARBA00004419"/>
    </source>
</evidence>
<dbReference type="GO" id="GO:0045893">
    <property type="term" value="P:positive regulation of DNA-templated transcription"/>
    <property type="evidence" value="ECO:0007669"/>
    <property type="project" value="TreeGrafter"/>
</dbReference>
<organism evidence="11 12">
    <name type="scientific">Erpetoichthys calabaricus</name>
    <name type="common">Rope fish</name>
    <name type="synonym">Calamoichthys calabaricus</name>
    <dbReference type="NCBI Taxonomy" id="27687"/>
    <lineage>
        <taxon>Eukaryota</taxon>
        <taxon>Metazoa</taxon>
        <taxon>Chordata</taxon>
        <taxon>Craniata</taxon>
        <taxon>Vertebrata</taxon>
        <taxon>Euteleostomi</taxon>
        <taxon>Actinopterygii</taxon>
        <taxon>Polypteriformes</taxon>
        <taxon>Polypteridae</taxon>
        <taxon>Erpetoichthys</taxon>
    </lineage>
</organism>
<name>A0A8C4RV23_ERPCA</name>
<dbReference type="PANTHER" id="PTHR31671:SF4">
    <property type="entry name" value="SI:CH211-260E23.9"/>
    <property type="match status" value="1"/>
</dbReference>
<evidence type="ECO:0000256" key="3">
    <source>
        <dbReference type="ARBA" id="ARBA00022490"/>
    </source>
</evidence>
<reference evidence="11" key="3">
    <citation type="submission" date="2025-09" db="UniProtKB">
        <authorList>
            <consortium name="Ensembl"/>
        </authorList>
    </citation>
    <scope>IDENTIFICATION</scope>
</reference>
<evidence type="ECO:0000256" key="9">
    <source>
        <dbReference type="ARBA" id="ARBA00023329"/>
    </source>
</evidence>
<dbReference type="OrthoDB" id="10041339at2759"/>
<accession>A0A8C4RV23</accession>
<keyword evidence="9" id="KW-0968">Cytoplasmic vesicle</keyword>
<gene>
    <name evidence="11" type="primary">si:ch211-260e23.9</name>
</gene>
<keyword evidence="5" id="KW-0805">Transcription regulation</keyword>
<keyword evidence="7" id="KW-0804">Transcription</keyword>
<dbReference type="Proteomes" id="UP000694620">
    <property type="component" value="Chromosome 9"/>
</dbReference>
<evidence type="ECO:0000313" key="12">
    <source>
        <dbReference type="Proteomes" id="UP000694620"/>
    </source>
</evidence>
<evidence type="ECO:0000256" key="7">
    <source>
        <dbReference type="ARBA" id="ARBA00023163"/>
    </source>
</evidence>
<dbReference type="PANTHER" id="PTHR31671">
    <property type="entry name" value="DIABETES AND OBESITY REGULATED, ISOFORM G"/>
    <property type="match status" value="1"/>
</dbReference>
<keyword evidence="8" id="KW-0539">Nucleus</keyword>
<dbReference type="Ensembl" id="ENSECRT00000007816.1">
    <property type="protein sequence ID" value="ENSECRP00000007694.1"/>
    <property type="gene ID" value="ENSECRG00000005129.1"/>
</dbReference>
<evidence type="ECO:0000256" key="4">
    <source>
        <dbReference type="ARBA" id="ARBA00023006"/>
    </source>
</evidence>
<protein>
    <submittedName>
        <fullName evidence="11">Tumor protein p53-inducible nuclear protein 1-like</fullName>
    </submittedName>
</protein>
<evidence type="ECO:0000256" key="8">
    <source>
        <dbReference type="ARBA" id="ARBA00023242"/>
    </source>
</evidence>
<sequence>MILKITNFLLGNKTTDDTEEIDNHEEVLEYEEGEWVIVSIHETPLVNLEVSPLENLLIEHPSMSVYQKNFQNLNSDNLLSEQENYDGHASRPPEVVHYISHHLILHESILPASHLHYMQKAKAYIDRQKLSRNYLLRQNLCKRRYPPKEKHYGNFKQPRQHFYNF</sequence>
<dbReference type="AlphaFoldDB" id="A0A8C4RV23"/>
<dbReference type="RefSeq" id="XP_028665502.1">
    <property type="nucleotide sequence ID" value="XM_028809669.2"/>
</dbReference>
<dbReference type="InterPro" id="IPR029431">
    <property type="entry name" value="TP53INP"/>
</dbReference>
<dbReference type="GeneID" id="114657779"/>
<dbReference type="GO" id="GO:0031410">
    <property type="term" value="C:cytoplasmic vesicle"/>
    <property type="evidence" value="ECO:0007669"/>
    <property type="project" value="UniProtKB-KW"/>
</dbReference>
<proteinExistence type="predicted"/>
<evidence type="ECO:0000256" key="2">
    <source>
        <dbReference type="ARBA" id="ARBA00004514"/>
    </source>
</evidence>
<evidence type="ECO:0000313" key="11">
    <source>
        <dbReference type="Ensembl" id="ENSECRP00000007694.1"/>
    </source>
</evidence>
<dbReference type="Pfam" id="PF14839">
    <property type="entry name" value="DOR"/>
    <property type="match status" value="1"/>
</dbReference>
<keyword evidence="12" id="KW-1185">Reference proteome</keyword>
<evidence type="ECO:0000256" key="6">
    <source>
        <dbReference type="ARBA" id="ARBA00023159"/>
    </source>
</evidence>
<dbReference type="GO" id="GO:0016604">
    <property type="term" value="C:nuclear body"/>
    <property type="evidence" value="ECO:0007669"/>
    <property type="project" value="UniProtKB-SubCell"/>
</dbReference>
<dbReference type="GO" id="GO:0000045">
    <property type="term" value="P:autophagosome assembly"/>
    <property type="evidence" value="ECO:0007669"/>
    <property type="project" value="TreeGrafter"/>
</dbReference>
<keyword evidence="3" id="KW-0963">Cytoplasm</keyword>
<dbReference type="GO" id="GO:0005829">
    <property type="term" value="C:cytosol"/>
    <property type="evidence" value="ECO:0007669"/>
    <property type="project" value="UniProtKB-SubCell"/>
</dbReference>
<reference evidence="11" key="1">
    <citation type="submission" date="2021-06" db="EMBL/GenBank/DDBJ databases">
        <authorList>
            <consortium name="Wellcome Sanger Institute Data Sharing"/>
        </authorList>
    </citation>
    <scope>NUCLEOTIDE SEQUENCE [LARGE SCALE GENOMIC DNA]</scope>
</reference>